<dbReference type="OrthoDB" id="8596007at2"/>
<dbReference type="Proteomes" id="UP000054851">
    <property type="component" value="Unassembled WGS sequence"/>
</dbReference>
<dbReference type="RefSeq" id="WP_061172434.1">
    <property type="nucleotide sequence ID" value="NZ_FCOA02000057.1"/>
</dbReference>
<dbReference type="InterPro" id="IPR050382">
    <property type="entry name" value="MFS_Na/Anion_cotransporter"/>
</dbReference>
<evidence type="ECO:0000313" key="8">
    <source>
        <dbReference type="Proteomes" id="UP000054851"/>
    </source>
</evidence>
<evidence type="ECO:0000256" key="2">
    <source>
        <dbReference type="ARBA" id="ARBA00022692"/>
    </source>
</evidence>
<dbReference type="Gene3D" id="1.20.1250.20">
    <property type="entry name" value="MFS general substrate transporter like domains"/>
    <property type="match status" value="2"/>
</dbReference>
<keyword evidence="8" id="KW-1185">Reference proteome</keyword>
<keyword evidence="2 5" id="KW-0812">Transmembrane</keyword>
<feature type="transmembrane region" description="Helical" evidence="5">
    <location>
        <begin position="131"/>
        <end position="153"/>
    </location>
</feature>
<organism evidence="7 8">
    <name type="scientific">Caballeronia hypogeia</name>
    <dbReference type="NCBI Taxonomy" id="1777140"/>
    <lineage>
        <taxon>Bacteria</taxon>
        <taxon>Pseudomonadati</taxon>
        <taxon>Pseudomonadota</taxon>
        <taxon>Betaproteobacteria</taxon>
        <taxon>Burkholderiales</taxon>
        <taxon>Burkholderiaceae</taxon>
        <taxon>Caballeronia</taxon>
    </lineage>
</organism>
<accession>A0A158DRP3</accession>
<feature type="transmembrane region" description="Helical" evidence="5">
    <location>
        <begin position="75"/>
        <end position="94"/>
    </location>
</feature>
<dbReference type="CDD" id="cd17319">
    <property type="entry name" value="MFS_ExuT_GudP_like"/>
    <property type="match status" value="1"/>
</dbReference>
<dbReference type="PANTHER" id="PTHR11662:SF285">
    <property type="entry name" value="HEXURONATE TRANSPORTER"/>
    <property type="match status" value="1"/>
</dbReference>
<keyword evidence="3 5" id="KW-1133">Transmembrane helix</keyword>
<sequence>MDRTRYRWRICALLFFATTINYLDRQVLGLLKPDLALRFHWTETEYSYMVVVFTACYAIGLILSGKLVDRFGVKLGYGLCVLVWSIAACGHSIVRNTLGFSFMRALLGLAESGNFPAAVKAVSEWFPRKEQALAVGILTSGTSIGAVAAPAIVPWLAANHGWQSAFLITGLTGFVWLGFWYSMYYAPGKHAKVSDSELAYIAEGRAETPAAQQSASWLALLRLRSTWTFIVGKFMTDPIWWFMLFWLPSYFSSRYHLDMKNLGLPLVVVYVATSIGSVSGGWLSSMLIARGWDVRRARQTAMLILALLVVPIAFSSWIDNMWAMVGLLSLVAAAHQGWSANLFTTASDMFPKELVGSVVGIGGMAGAVGGTLFPLLVGALLDHFNALGNLNGGYNVLFAICASAYVLAWIVMRVLRPSAHSGEHRYAGAGAMARPD</sequence>
<comment type="caution">
    <text evidence="7">The sequence shown here is derived from an EMBL/GenBank/DDBJ whole genome shotgun (WGS) entry which is preliminary data.</text>
</comment>
<gene>
    <name evidence="7" type="ORF">AWB79_07438</name>
</gene>
<reference evidence="7" key="1">
    <citation type="submission" date="2016-01" db="EMBL/GenBank/DDBJ databases">
        <authorList>
            <person name="Peeters C."/>
        </authorList>
    </citation>
    <scope>NUCLEOTIDE SEQUENCE</scope>
    <source>
        <strain evidence="7">LMG 29322</strain>
    </source>
</reference>
<keyword evidence="4 5" id="KW-0472">Membrane</keyword>
<dbReference type="SUPFAM" id="SSF103473">
    <property type="entry name" value="MFS general substrate transporter"/>
    <property type="match status" value="1"/>
</dbReference>
<feature type="transmembrane region" description="Helical" evidence="5">
    <location>
        <begin position="165"/>
        <end position="186"/>
    </location>
</feature>
<feature type="domain" description="Major facilitator superfamily (MFS) profile" evidence="6">
    <location>
        <begin position="10"/>
        <end position="420"/>
    </location>
</feature>
<evidence type="ECO:0000313" key="7">
    <source>
        <dbReference type="EMBL" id="SAK97245.1"/>
    </source>
</evidence>
<feature type="transmembrane region" description="Helical" evidence="5">
    <location>
        <begin position="393"/>
        <end position="415"/>
    </location>
</feature>
<feature type="transmembrane region" description="Helical" evidence="5">
    <location>
        <begin position="267"/>
        <end position="289"/>
    </location>
</feature>
<dbReference type="AlphaFoldDB" id="A0A158DRP3"/>
<dbReference type="InterPro" id="IPR020846">
    <property type="entry name" value="MFS_dom"/>
</dbReference>
<feature type="transmembrane region" description="Helical" evidence="5">
    <location>
        <begin position="49"/>
        <end position="68"/>
    </location>
</feature>
<dbReference type="InterPro" id="IPR011701">
    <property type="entry name" value="MFS"/>
</dbReference>
<name>A0A158DRP3_9BURK</name>
<feature type="transmembrane region" description="Helical" evidence="5">
    <location>
        <begin position="324"/>
        <end position="343"/>
    </location>
</feature>
<dbReference type="GO" id="GO:0015134">
    <property type="term" value="F:hexuronate transmembrane transporter activity"/>
    <property type="evidence" value="ECO:0007669"/>
    <property type="project" value="TreeGrafter"/>
</dbReference>
<evidence type="ECO:0000256" key="1">
    <source>
        <dbReference type="ARBA" id="ARBA00004141"/>
    </source>
</evidence>
<dbReference type="PROSITE" id="PS50850">
    <property type="entry name" value="MFS"/>
    <property type="match status" value="1"/>
</dbReference>
<evidence type="ECO:0000256" key="3">
    <source>
        <dbReference type="ARBA" id="ARBA00022989"/>
    </source>
</evidence>
<feature type="transmembrane region" description="Helical" evidence="5">
    <location>
        <begin position="301"/>
        <end position="318"/>
    </location>
</feature>
<feature type="transmembrane region" description="Helical" evidence="5">
    <location>
        <begin position="227"/>
        <end position="247"/>
    </location>
</feature>
<dbReference type="InterPro" id="IPR036259">
    <property type="entry name" value="MFS_trans_sf"/>
</dbReference>
<dbReference type="PANTHER" id="PTHR11662">
    <property type="entry name" value="SOLUTE CARRIER FAMILY 17"/>
    <property type="match status" value="1"/>
</dbReference>
<dbReference type="EMBL" id="FCOA02000057">
    <property type="protein sequence ID" value="SAK97245.1"/>
    <property type="molecule type" value="Genomic_DNA"/>
</dbReference>
<dbReference type="Pfam" id="PF07690">
    <property type="entry name" value="MFS_1"/>
    <property type="match status" value="1"/>
</dbReference>
<comment type="subcellular location">
    <subcellularLocation>
        <location evidence="1">Membrane</location>
        <topology evidence="1">Multi-pass membrane protein</topology>
    </subcellularLocation>
</comment>
<evidence type="ECO:0000256" key="5">
    <source>
        <dbReference type="SAM" id="Phobius"/>
    </source>
</evidence>
<dbReference type="GO" id="GO:0016020">
    <property type="term" value="C:membrane"/>
    <property type="evidence" value="ECO:0007669"/>
    <property type="project" value="UniProtKB-SubCell"/>
</dbReference>
<proteinExistence type="predicted"/>
<feature type="transmembrane region" description="Helical" evidence="5">
    <location>
        <begin position="355"/>
        <end position="381"/>
    </location>
</feature>
<evidence type="ECO:0000256" key="4">
    <source>
        <dbReference type="ARBA" id="ARBA00023136"/>
    </source>
</evidence>
<protein>
    <submittedName>
        <fullName evidence="7">Major facilitator transporter</fullName>
    </submittedName>
</protein>
<dbReference type="STRING" id="1777140.AWB79_07438"/>
<evidence type="ECO:0000259" key="6">
    <source>
        <dbReference type="PROSITE" id="PS50850"/>
    </source>
</evidence>